<evidence type="ECO:0000313" key="4">
    <source>
        <dbReference type="Proteomes" id="UP000297248"/>
    </source>
</evidence>
<reference evidence="2 5" key="3">
    <citation type="submission" date="2020-08" db="EMBL/GenBank/DDBJ databases">
        <title>Genomic Encyclopedia of Type Strains, Phase IV (KMG-IV): sequencing the most valuable type-strain genomes for metagenomic binning, comparative biology and taxonomic classification.</title>
        <authorList>
            <person name="Goeker M."/>
        </authorList>
    </citation>
    <scope>NUCLEOTIDE SEQUENCE [LARGE SCALE GENOMIC DNA]</scope>
    <source>
        <strain evidence="2 5">DSM 100995</strain>
    </source>
</reference>
<dbReference type="EMBL" id="JACIEG010000001">
    <property type="protein sequence ID" value="MBB3967717.1"/>
    <property type="molecule type" value="Genomic_DNA"/>
</dbReference>
<dbReference type="Proteomes" id="UP000583101">
    <property type="component" value="Unassembled WGS sequence"/>
</dbReference>
<dbReference type="Proteomes" id="UP000297248">
    <property type="component" value="Unassembled WGS sequence"/>
</dbReference>
<feature type="transmembrane region" description="Helical" evidence="1">
    <location>
        <begin position="50"/>
        <end position="72"/>
    </location>
</feature>
<comment type="caution">
    <text evidence="3">The sequence shown here is derived from an EMBL/GenBank/DDBJ whole genome shotgun (WGS) entry which is preliminary data.</text>
</comment>
<gene>
    <name evidence="3" type="ORF">E2R65_03415</name>
    <name evidence="2" type="ORF">GGR35_000303</name>
</gene>
<organism evidence="3 4">
    <name type="scientific">Mucilaginibacter phyllosphaerae</name>
    <dbReference type="NCBI Taxonomy" id="1812349"/>
    <lineage>
        <taxon>Bacteria</taxon>
        <taxon>Pseudomonadati</taxon>
        <taxon>Bacteroidota</taxon>
        <taxon>Sphingobacteriia</taxon>
        <taxon>Sphingobacteriales</taxon>
        <taxon>Sphingobacteriaceae</taxon>
        <taxon>Mucilaginibacter</taxon>
    </lineage>
</organism>
<dbReference type="RefSeq" id="WP_134335065.1">
    <property type="nucleotide sequence ID" value="NZ_BMCZ01000001.1"/>
</dbReference>
<dbReference type="AlphaFoldDB" id="A0A4Y8AJM4"/>
<accession>A0A4Y8AJM4</accession>
<evidence type="ECO:0000256" key="1">
    <source>
        <dbReference type="SAM" id="Phobius"/>
    </source>
</evidence>
<evidence type="ECO:0000313" key="2">
    <source>
        <dbReference type="EMBL" id="MBB3967717.1"/>
    </source>
</evidence>
<reference evidence="3" key="2">
    <citation type="submission" date="2019-03" db="EMBL/GenBank/DDBJ databases">
        <authorList>
            <person name="Yan Y.-Q."/>
            <person name="Du Z.-J."/>
        </authorList>
    </citation>
    <scope>NUCLEOTIDE SEQUENCE</scope>
    <source>
        <strain evidence="3">PP-F2FG21</strain>
    </source>
</reference>
<feature type="transmembrane region" description="Helical" evidence="1">
    <location>
        <begin position="20"/>
        <end position="38"/>
    </location>
</feature>
<dbReference type="OrthoDB" id="798059at2"/>
<keyword evidence="5" id="KW-1185">Reference proteome</keyword>
<sequence length="78" mass="8600">MSSITKFGAINAPKPIWATWLFRSVAILTTVASFWVESTTIITNEIKVEVILALKSVDILVLGFSNLFGVIVTEEQET</sequence>
<name>A0A4Y8AJM4_9SPHI</name>
<evidence type="ECO:0000313" key="3">
    <source>
        <dbReference type="EMBL" id="TEW69230.1"/>
    </source>
</evidence>
<reference evidence="3 4" key="1">
    <citation type="journal article" date="2016" name="Int. J. Syst. Evol. Microbiol.">
        <title>Proposal of Mucilaginibacter phyllosphaerae sp. nov. isolated from the phyllosphere of Galium album.</title>
        <authorList>
            <person name="Aydogan E.L."/>
            <person name="Busse H.J."/>
            <person name="Moser G."/>
            <person name="Muller C."/>
            <person name="Kampfer P."/>
            <person name="Glaeser S.P."/>
        </authorList>
    </citation>
    <scope>NUCLEOTIDE SEQUENCE [LARGE SCALE GENOMIC DNA]</scope>
    <source>
        <strain evidence="3 4">PP-F2FG21</strain>
    </source>
</reference>
<proteinExistence type="predicted"/>
<protein>
    <submittedName>
        <fullName evidence="3">Uncharacterized protein</fullName>
    </submittedName>
</protein>
<keyword evidence="1" id="KW-0472">Membrane</keyword>
<dbReference type="EMBL" id="SNQG01000001">
    <property type="protein sequence ID" value="TEW69230.1"/>
    <property type="molecule type" value="Genomic_DNA"/>
</dbReference>
<evidence type="ECO:0000313" key="5">
    <source>
        <dbReference type="Proteomes" id="UP000583101"/>
    </source>
</evidence>
<keyword evidence="1" id="KW-1133">Transmembrane helix</keyword>
<keyword evidence="1" id="KW-0812">Transmembrane</keyword>